<accession>A0A0B1RVV8</accession>
<protein>
    <submittedName>
        <fullName evidence="1">Uncharacterized protein</fullName>
    </submittedName>
</protein>
<gene>
    <name evidence="1" type="ORF">OESDEN_23551</name>
</gene>
<organism evidence="1 2">
    <name type="scientific">Oesophagostomum dentatum</name>
    <name type="common">Nodular worm</name>
    <dbReference type="NCBI Taxonomy" id="61180"/>
    <lineage>
        <taxon>Eukaryota</taxon>
        <taxon>Metazoa</taxon>
        <taxon>Ecdysozoa</taxon>
        <taxon>Nematoda</taxon>
        <taxon>Chromadorea</taxon>
        <taxon>Rhabditida</taxon>
        <taxon>Rhabditina</taxon>
        <taxon>Rhabditomorpha</taxon>
        <taxon>Strongyloidea</taxon>
        <taxon>Strongylidae</taxon>
        <taxon>Oesophagostomum</taxon>
    </lineage>
</organism>
<dbReference type="AlphaFoldDB" id="A0A0B1RVV8"/>
<sequence>MKYFVPVFVSGTQVQICQNDLGGCPRHSRCMTSTIPTVSICCQPYQLQVSGAGANSVMARPLGQQRCKNGNHPLAIDGSSPCEFSSTGQAVCCGDRESIRCPAGSKAYEYGGRPLACPVGSTK</sequence>
<reference evidence="1 2" key="1">
    <citation type="submission" date="2014-03" db="EMBL/GenBank/DDBJ databases">
        <title>Draft genome of the hookworm Oesophagostomum dentatum.</title>
        <authorList>
            <person name="Mitreva M."/>
        </authorList>
    </citation>
    <scope>NUCLEOTIDE SEQUENCE [LARGE SCALE GENOMIC DNA]</scope>
    <source>
        <strain evidence="1 2">OD-Hann</strain>
    </source>
</reference>
<proteinExistence type="predicted"/>
<dbReference type="Proteomes" id="UP000053660">
    <property type="component" value="Unassembled WGS sequence"/>
</dbReference>
<evidence type="ECO:0000313" key="2">
    <source>
        <dbReference type="Proteomes" id="UP000053660"/>
    </source>
</evidence>
<evidence type="ECO:0000313" key="1">
    <source>
        <dbReference type="EMBL" id="KHJ76829.1"/>
    </source>
</evidence>
<name>A0A0B1RVV8_OESDE</name>
<dbReference type="OrthoDB" id="5950222at2759"/>
<keyword evidence="2" id="KW-1185">Reference proteome</keyword>
<dbReference type="EMBL" id="KN611368">
    <property type="protein sequence ID" value="KHJ76829.1"/>
    <property type="molecule type" value="Genomic_DNA"/>
</dbReference>